<evidence type="ECO:0000256" key="1">
    <source>
        <dbReference type="ARBA" id="ARBA00006709"/>
    </source>
</evidence>
<dbReference type="InterPro" id="IPR035067">
    <property type="entry name" value="V-type_ATPase_csu/dsu"/>
</dbReference>
<name>A0A9D0ZHB7_9FIRM</name>
<keyword evidence="3" id="KW-0406">Ion transport</keyword>
<comment type="caution">
    <text evidence="4">The sequence shown here is derived from an EMBL/GenBank/DDBJ whole genome shotgun (WGS) entry which is preliminary data.</text>
</comment>
<dbReference type="Gene3D" id="1.20.1690.10">
    <property type="entry name" value="V-type ATP synthase subunit C domain"/>
    <property type="match status" value="2"/>
</dbReference>
<proteinExistence type="inferred from homology"/>
<dbReference type="AlphaFoldDB" id="A0A9D0ZHB7"/>
<reference evidence="4" key="1">
    <citation type="submission" date="2020-10" db="EMBL/GenBank/DDBJ databases">
        <authorList>
            <person name="Gilroy R."/>
        </authorList>
    </citation>
    <scope>NUCLEOTIDE SEQUENCE</scope>
    <source>
        <strain evidence="4">ChiSjej1B19-3389</strain>
    </source>
</reference>
<dbReference type="GO" id="GO:0046961">
    <property type="term" value="F:proton-transporting ATPase activity, rotational mechanism"/>
    <property type="evidence" value="ECO:0007669"/>
    <property type="project" value="InterPro"/>
</dbReference>
<evidence type="ECO:0000313" key="5">
    <source>
        <dbReference type="Proteomes" id="UP000886787"/>
    </source>
</evidence>
<dbReference type="InterPro" id="IPR050873">
    <property type="entry name" value="V-ATPase_V0D/AC39_subunit"/>
</dbReference>
<gene>
    <name evidence="4" type="ORF">IAD32_02900</name>
</gene>
<keyword evidence="2" id="KW-0813">Transport</keyword>
<comment type="similarity">
    <text evidence="1">Belongs to the V-ATPase V0D/AC39 subunit family.</text>
</comment>
<organism evidence="4 5">
    <name type="scientific">Candidatus Scatavimonas merdigallinarum</name>
    <dbReference type="NCBI Taxonomy" id="2840914"/>
    <lineage>
        <taxon>Bacteria</taxon>
        <taxon>Bacillati</taxon>
        <taxon>Bacillota</taxon>
        <taxon>Clostridia</taxon>
        <taxon>Eubacteriales</taxon>
        <taxon>Oscillospiraceae</taxon>
        <taxon>Oscillospiraceae incertae sedis</taxon>
        <taxon>Candidatus Scatavimonas</taxon>
    </lineage>
</organism>
<dbReference type="Gene3D" id="1.10.132.50">
    <property type="entry name" value="ATP synthase (C/AC39) subunit, domain 3"/>
    <property type="match status" value="1"/>
</dbReference>
<protein>
    <submittedName>
        <fullName evidence="4">V-type ATPase subunit</fullName>
    </submittedName>
</protein>
<dbReference type="PANTHER" id="PTHR38682">
    <property type="entry name" value="V-TYPE ATP SYNTHASE SUBUNIT C"/>
    <property type="match status" value="1"/>
</dbReference>
<accession>A0A9D0ZHB7</accession>
<dbReference type="InterPro" id="IPR002843">
    <property type="entry name" value="ATPase_V0-cplx_csu/dsu"/>
</dbReference>
<dbReference type="InterPro" id="IPR044911">
    <property type="entry name" value="V-type_ATPase_csu/dsu_dom_3"/>
</dbReference>
<dbReference type="SUPFAM" id="SSF103486">
    <property type="entry name" value="V-type ATP synthase subunit C"/>
    <property type="match status" value="1"/>
</dbReference>
<dbReference type="PANTHER" id="PTHR38682:SF1">
    <property type="entry name" value="V-TYPE ATP SYNTHASE SUBUNIT C"/>
    <property type="match status" value="1"/>
</dbReference>
<reference evidence="4" key="2">
    <citation type="journal article" date="2021" name="PeerJ">
        <title>Extensive microbial diversity within the chicken gut microbiome revealed by metagenomics and culture.</title>
        <authorList>
            <person name="Gilroy R."/>
            <person name="Ravi A."/>
            <person name="Getino M."/>
            <person name="Pursley I."/>
            <person name="Horton D.L."/>
            <person name="Alikhan N.F."/>
            <person name="Baker D."/>
            <person name="Gharbi K."/>
            <person name="Hall N."/>
            <person name="Watson M."/>
            <person name="Adriaenssens E.M."/>
            <person name="Foster-Nyarko E."/>
            <person name="Jarju S."/>
            <person name="Secka A."/>
            <person name="Antonio M."/>
            <person name="Oren A."/>
            <person name="Chaudhuri R.R."/>
            <person name="La Ragione R."/>
            <person name="Hildebrand F."/>
            <person name="Pallen M.J."/>
        </authorList>
    </citation>
    <scope>NUCLEOTIDE SEQUENCE</scope>
    <source>
        <strain evidence="4">ChiSjej1B19-3389</strain>
    </source>
</reference>
<evidence type="ECO:0000256" key="3">
    <source>
        <dbReference type="ARBA" id="ARBA00023065"/>
    </source>
</evidence>
<sequence>MAADYTYAVARIRAKELQLFGKQDLDALLACKDEQQCLRFLADKGWGKEGQEQSAEDLLQAEQEKTWRLMRELVDDVHAFDVFLVQSDFHNLKASVKAITRSVDPSGIFLPNGTVPAQHIYESVGKRVYTDLPYAMQDCARQAMTVLLQTGDGQLCDSIIDKACLQTVRALSLQAKSEVLSLYAELTVAFADIKIAVRCCKTGKTLAFIQNSLAACETLNTQLLARAASKSLEELYAYLRFTDYAAAVEALKQSPAAFEKWCDDLLIHQLQTQKWEPFSIGPLAAYVIARETEIKAVRLILSAKRNGLDLQIVKERLRDMYV</sequence>
<evidence type="ECO:0000313" key="4">
    <source>
        <dbReference type="EMBL" id="HIQ80216.1"/>
    </source>
</evidence>
<dbReference type="EMBL" id="DVFW01000018">
    <property type="protein sequence ID" value="HIQ80216.1"/>
    <property type="molecule type" value="Genomic_DNA"/>
</dbReference>
<dbReference type="Proteomes" id="UP000886787">
    <property type="component" value="Unassembled WGS sequence"/>
</dbReference>
<dbReference type="InterPro" id="IPR036079">
    <property type="entry name" value="ATPase_csu/dsu_sf"/>
</dbReference>
<dbReference type="Pfam" id="PF01992">
    <property type="entry name" value="vATP-synt_AC39"/>
    <property type="match status" value="1"/>
</dbReference>
<evidence type="ECO:0000256" key="2">
    <source>
        <dbReference type="ARBA" id="ARBA00022448"/>
    </source>
</evidence>